<evidence type="ECO:0000313" key="3">
    <source>
        <dbReference type="EMBL" id="KAF5678047.1"/>
    </source>
</evidence>
<dbReference type="GO" id="GO:0005739">
    <property type="term" value="C:mitochondrion"/>
    <property type="evidence" value="ECO:0007669"/>
    <property type="project" value="TreeGrafter"/>
</dbReference>
<dbReference type="EMBL" id="JAAOAK010000273">
    <property type="protein sequence ID" value="KAF5678047.1"/>
    <property type="molecule type" value="Genomic_DNA"/>
</dbReference>
<evidence type="ECO:0000313" key="4">
    <source>
        <dbReference type="Proteomes" id="UP000562682"/>
    </source>
</evidence>
<accession>A0A8H5WWD5</accession>
<dbReference type="SMART" id="SM00829">
    <property type="entry name" value="PKS_ER"/>
    <property type="match status" value="1"/>
</dbReference>
<dbReference type="InterPro" id="IPR011032">
    <property type="entry name" value="GroES-like_sf"/>
</dbReference>
<dbReference type="InterPro" id="IPR036291">
    <property type="entry name" value="NAD(P)-bd_dom_sf"/>
</dbReference>
<proteinExistence type="predicted"/>
<feature type="domain" description="Enoyl reductase (ER)" evidence="2">
    <location>
        <begin position="24"/>
        <end position="366"/>
    </location>
</feature>
<organism evidence="3 4">
    <name type="scientific">Fusarium denticulatum</name>
    <dbReference type="NCBI Taxonomy" id="48507"/>
    <lineage>
        <taxon>Eukaryota</taxon>
        <taxon>Fungi</taxon>
        <taxon>Dikarya</taxon>
        <taxon>Ascomycota</taxon>
        <taxon>Pezizomycotina</taxon>
        <taxon>Sordariomycetes</taxon>
        <taxon>Hypocreomycetidae</taxon>
        <taxon>Hypocreales</taxon>
        <taxon>Nectriaceae</taxon>
        <taxon>Fusarium</taxon>
        <taxon>Fusarium fujikuroi species complex</taxon>
    </lineage>
</organism>
<dbReference type="InterPro" id="IPR050700">
    <property type="entry name" value="YIM1/Zinc_Alcohol_DH_Fams"/>
</dbReference>
<dbReference type="PANTHER" id="PTHR11695">
    <property type="entry name" value="ALCOHOL DEHYDROGENASE RELATED"/>
    <property type="match status" value="1"/>
</dbReference>
<protein>
    <submittedName>
        <fullName evidence="3">Zinc-type alcohol dehydrogenase</fullName>
    </submittedName>
</protein>
<dbReference type="PANTHER" id="PTHR11695:SF294">
    <property type="entry name" value="RETICULON-4-INTERACTING PROTEIN 1, MITOCHONDRIAL"/>
    <property type="match status" value="1"/>
</dbReference>
<dbReference type="Proteomes" id="UP000562682">
    <property type="component" value="Unassembled WGS sequence"/>
</dbReference>
<dbReference type="InterPro" id="IPR020843">
    <property type="entry name" value="ER"/>
</dbReference>
<feature type="region of interest" description="Disordered" evidence="1">
    <location>
        <begin position="511"/>
        <end position="531"/>
    </location>
</feature>
<dbReference type="Pfam" id="PF13602">
    <property type="entry name" value="ADH_zinc_N_2"/>
    <property type="match status" value="1"/>
</dbReference>
<comment type="caution">
    <text evidence="3">The sequence shown here is derived from an EMBL/GenBank/DDBJ whole genome shotgun (WGS) entry which is preliminary data.</text>
</comment>
<dbReference type="GO" id="GO:0016491">
    <property type="term" value="F:oxidoreductase activity"/>
    <property type="evidence" value="ECO:0007669"/>
    <property type="project" value="InterPro"/>
</dbReference>
<name>A0A8H5WWD5_9HYPO</name>
<evidence type="ECO:0000256" key="1">
    <source>
        <dbReference type="SAM" id="MobiDB-lite"/>
    </source>
</evidence>
<dbReference type="Gene3D" id="3.90.180.10">
    <property type="entry name" value="Medium-chain alcohol dehydrogenases, catalytic domain"/>
    <property type="match status" value="1"/>
</dbReference>
<evidence type="ECO:0000259" key="2">
    <source>
        <dbReference type="SMART" id="SM00829"/>
    </source>
</evidence>
<sequence length="531" mass="58367">MTESRAWVFSERGLPWDVLNLTSQPIPTLPPPLPLPKDVPDPEEWILVKVAFAGLNPGAIFQMTLVPPFIRKPTCVPEMDFSGTVIDVWHPDDESGSAQSKRFNKDDKILAMLPASHTLPTGTGALAENVRIPARYAVKKPEGVSFADGAGCLLPGLTARQLVNESGAKAGDRVLVNAASGGIGSLVVQMLQKVVGPDGYIVGICSGKNVELVKSLGADAIIDYTHHDNLSKYLAERFSSEPFNTIIDTLGHQALYLASPSYLVPEGNYSSVGIKPPTFFVPDFLRAVLQMKLNEWWPVSPWLGGVGRKWLGTSMMSPTLEDRQAVADMLGRGDIKLVKDSIWPFEETKEAYRKLGGLHARGKILVKTFLTSNMASVPIKPIFIPGNDEYHIRLLSVKLTGSFSNTDYISSMLKPATSYPQRTPGLLLMFGTLEDRQEYPYNSPRRVVMPVTVFLENGIGVEADTYVFRVASFEEEYWDDWELHACVSSERPYPISCPAPGELIQNMPGIADENSTNDSVSADLPIEEQKM</sequence>
<dbReference type="CDD" id="cd08267">
    <property type="entry name" value="MDR1"/>
    <property type="match status" value="1"/>
</dbReference>
<dbReference type="AlphaFoldDB" id="A0A8H5WWD5"/>
<dbReference type="SUPFAM" id="SSF51735">
    <property type="entry name" value="NAD(P)-binding Rossmann-fold domains"/>
    <property type="match status" value="1"/>
</dbReference>
<dbReference type="Gene3D" id="3.40.50.720">
    <property type="entry name" value="NAD(P)-binding Rossmann-like Domain"/>
    <property type="match status" value="1"/>
</dbReference>
<reference evidence="3 4" key="1">
    <citation type="submission" date="2020-05" db="EMBL/GenBank/DDBJ databases">
        <title>Identification and distribution of gene clusters putatively required for synthesis of sphingolipid metabolism inhibitors in phylogenetically diverse species of the filamentous fungus Fusarium.</title>
        <authorList>
            <person name="Kim H.-S."/>
            <person name="Busman M."/>
            <person name="Brown D.W."/>
            <person name="Divon H."/>
            <person name="Uhlig S."/>
            <person name="Proctor R.H."/>
        </authorList>
    </citation>
    <scope>NUCLEOTIDE SEQUENCE [LARGE SCALE GENOMIC DNA]</scope>
    <source>
        <strain evidence="3 4">NRRL 25311</strain>
    </source>
</reference>
<gene>
    <name evidence="3" type="ORF">FDENT_9101</name>
</gene>
<dbReference type="SUPFAM" id="SSF50129">
    <property type="entry name" value="GroES-like"/>
    <property type="match status" value="1"/>
</dbReference>
<keyword evidence="4" id="KW-1185">Reference proteome</keyword>